<keyword evidence="1" id="KW-0472">Membrane</keyword>
<proteinExistence type="predicted"/>
<evidence type="ECO:0000259" key="2">
    <source>
        <dbReference type="Pfam" id="PF25842"/>
    </source>
</evidence>
<accession>A0A1C7DUQ4</accession>
<dbReference type="InterPro" id="IPR012340">
    <property type="entry name" value="NA-bd_OB-fold"/>
</dbReference>
<feature type="transmembrane region" description="Helical" evidence="1">
    <location>
        <begin position="12"/>
        <end position="29"/>
    </location>
</feature>
<dbReference type="Pfam" id="PF25842">
    <property type="entry name" value="NfeD_TM"/>
    <property type="match status" value="1"/>
</dbReference>
<name>A0A1C7DUQ4_9BACL</name>
<dbReference type="Proteomes" id="UP000092687">
    <property type="component" value="Chromosome"/>
</dbReference>
<dbReference type="KEGG" id="phc:BBI08_14620"/>
<keyword evidence="4" id="KW-1185">Reference proteome</keyword>
<evidence type="ECO:0000313" key="3">
    <source>
        <dbReference type="EMBL" id="ANU15011.1"/>
    </source>
</evidence>
<evidence type="ECO:0000313" key="4">
    <source>
        <dbReference type="Proteomes" id="UP000092687"/>
    </source>
</evidence>
<dbReference type="STRING" id="1215089.BBI08_14620"/>
<organism evidence="3 4">
    <name type="scientific">Planococcus halocryophilus</name>
    <dbReference type="NCBI Taxonomy" id="1215089"/>
    <lineage>
        <taxon>Bacteria</taxon>
        <taxon>Bacillati</taxon>
        <taxon>Bacillota</taxon>
        <taxon>Bacilli</taxon>
        <taxon>Bacillales</taxon>
        <taxon>Caryophanaceae</taxon>
        <taxon>Planococcus</taxon>
    </lineage>
</organism>
<dbReference type="EMBL" id="CP016537">
    <property type="protein sequence ID" value="ANU15011.1"/>
    <property type="molecule type" value="Genomic_DNA"/>
</dbReference>
<dbReference type="RefSeq" id="WP_008498719.1">
    <property type="nucleotide sequence ID" value="NZ_CP016537.2"/>
</dbReference>
<reference evidence="3" key="1">
    <citation type="submission" date="2016-10" db="EMBL/GenBank/DDBJ databases">
        <authorList>
            <person name="de Groot N.N."/>
        </authorList>
    </citation>
    <scope>NUCLEOTIDE SEQUENCE</scope>
    <source>
        <strain evidence="3">DSM 24743</strain>
    </source>
</reference>
<dbReference type="Gene3D" id="2.40.50.140">
    <property type="entry name" value="Nucleic acid-binding proteins"/>
    <property type="match status" value="1"/>
</dbReference>
<gene>
    <name evidence="3" type="ORF">BBI08_14620</name>
</gene>
<dbReference type="InterPro" id="IPR058653">
    <property type="entry name" value="NfeD2_TM"/>
</dbReference>
<dbReference type="AlphaFoldDB" id="A0A1C7DUQ4"/>
<feature type="transmembrane region" description="Helical" evidence="1">
    <location>
        <begin position="73"/>
        <end position="93"/>
    </location>
</feature>
<keyword evidence="1" id="KW-0812">Transmembrane</keyword>
<feature type="transmembrane region" description="Helical" evidence="1">
    <location>
        <begin position="41"/>
        <end position="61"/>
    </location>
</feature>
<protein>
    <recommendedName>
        <fullName evidence="2">Membrane protein NfeD2 N-terminal transmembrane domain-containing protein</fullName>
    </recommendedName>
</protein>
<feature type="domain" description="Membrane protein NfeD2 N-terminal transmembrane" evidence="2">
    <location>
        <begin position="7"/>
        <end position="98"/>
    </location>
</feature>
<keyword evidence="1" id="KW-1133">Transmembrane helix</keyword>
<sequence length="170" mass="18289">MGEFGMPMEQLYMYTLLAAGALTVLCVFFGEVTEFKGTWPIFNPIVILAFFTFGSAIGFLLETATEFNEWSVLVMVVLAAAILDLLLYFVILLPVSSASTIHSEESLPGQLAKVVIPIPGGGCGEVVIETYSGVISKSATGYNNEAIAKDEKVMIVEVSEDIVYVKVCAS</sequence>
<evidence type="ECO:0000256" key="1">
    <source>
        <dbReference type="SAM" id="Phobius"/>
    </source>
</evidence>